<evidence type="ECO:0000256" key="2">
    <source>
        <dbReference type="SAM" id="MobiDB-lite"/>
    </source>
</evidence>
<feature type="compositionally biased region" description="Polar residues" evidence="2">
    <location>
        <begin position="52"/>
        <end position="62"/>
    </location>
</feature>
<dbReference type="InterPro" id="IPR059025">
    <property type="entry name" value="STB6_N"/>
</dbReference>
<dbReference type="AlphaFoldDB" id="A0A2J6PQS9"/>
<keyword evidence="1" id="KW-0175">Coiled coil</keyword>
<feature type="domain" description="STB6-like N-terminal" evidence="3">
    <location>
        <begin position="67"/>
        <end position="205"/>
    </location>
</feature>
<evidence type="ECO:0000259" key="3">
    <source>
        <dbReference type="Pfam" id="PF25995"/>
    </source>
</evidence>
<keyword evidence="5" id="KW-1185">Reference proteome</keyword>
<dbReference type="InterPro" id="IPR038919">
    <property type="entry name" value="STB2/STB2"/>
</dbReference>
<dbReference type="Pfam" id="PF25995">
    <property type="entry name" value="STB6_N"/>
    <property type="match status" value="1"/>
</dbReference>
<evidence type="ECO:0000313" key="4">
    <source>
        <dbReference type="EMBL" id="PMD16390.1"/>
    </source>
</evidence>
<feature type="region of interest" description="Disordered" evidence="2">
    <location>
        <begin position="25"/>
        <end position="64"/>
    </location>
</feature>
<dbReference type="EMBL" id="KZ613506">
    <property type="protein sequence ID" value="PMD16390.1"/>
    <property type="molecule type" value="Genomic_DNA"/>
</dbReference>
<evidence type="ECO:0000313" key="5">
    <source>
        <dbReference type="Proteomes" id="UP000235672"/>
    </source>
</evidence>
<dbReference type="STRING" id="1745343.A0A2J6PQS9"/>
<gene>
    <name evidence="4" type="ORF">NA56DRAFT_649535</name>
</gene>
<feature type="compositionally biased region" description="Polar residues" evidence="2">
    <location>
        <begin position="25"/>
        <end position="41"/>
    </location>
</feature>
<accession>A0A2J6PQS9</accession>
<reference evidence="4 5" key="1">
    <citation type="submission" date="2016-05" db="EMBL/GenBank/DDBJ databases">
        <title>A degradative enzymes factory behind the ericoid mycorrhizal symbiosis.</title>
        <authorList>
            <consortium name="DOE Joint Genome Institute"/>
            <person name="Martino E."/>
            <person name="Morin E."/>
            <person name="Grelet G."/>
            <person name="Kuo A."/>
            <person name="Kohler A."/>
            <person name="Daghino S."/>
            <person name="Barry K."/>
            <person name="Choi C."/>
            <person name="Cichocki N."/>
            <person name="Clum A."/>
            <person name="Copeland A."/>
            <person name="Hainaut M."/>
            <person name="Haridas S."/>
            <person name="Labutti K."/>
            <person name="Lindquist E."/>
            <person name="Lipzen A."/>
            <person name="Khouja H.-R."/>
            <person name="Murat C."/>
            <person name="Ohm R."/>
            <person name="Olson A."/>
            <person name="Spatafora J."/>
            <person name="Veneault-Fourrey C."/>
            <person name="Henrissat B."/>
            <person name="Grigoriev I."/>
            <person name="Martin F."/>
            <person name="Perotto S."/>
        </authorList>
    </citation>
    <scope>NUCLEOTIDE SEQUENCE [LARGE SCALE GENOMIC DNA]</scope>
    <source>
        <strain evidence="4 5">UAMH 7357</strain>
    </source>
</reference>
<name>A0A2J6PQS9_9HELO</name>
<protein>
    <recommendedName>
        <fullName evidence="3">STB6-like N-terminal domain-containing protein</fullName>
    </recommendedName>
</protein>
<dbReference type="PANTHER" id="PTHR31011">
    <property type="entry name" value="PROTEIN STB2-RELATED"/>
    <property type="match status" value="1"/>
</dbReference>
<proteinExistence type="predicted"/>
<sequence length="914" mass="101868">MPSFNFPVAYDPQMHREEILTLSRTTSLQNSIPKSNGNASKPSLAPAPAMTSKPQAKDSTPAPQRRHYVFADPVAFRYLEEDLATVVIERRGKLQGYELFIVEQWACSRVHPTFVITTYTGDPNNTVVVGVLGVPADEEAWSPRLRVYFKAVSQYHARPKETPLGVVMVTNLSSFPSALTVIPVPDGDVRKHREDLIVNEDLKRLGCSGRSGMSLSTPAGATQAKFFQLYKTSDRIPLYGAVIELVKLCQVALMIYGKLEQEYADGLLCDVTEKAINDWWTEIGSEYYNVEPTDGILGPTTVAALLGMLMGARNRLNYYGAPVAKDTFDVYSLKRGIAYFQKSQKIPRTRRLDRYTLDRLHRVTAKAAAGEGWAVPSKVKSTVAELSGKGSDMVMGMVGRDKAGIGDIETLDIDRFVSLIHGERAKWLWYGKPRRSGEPYGKSDPDSTNLSFTKDEQGGYIWSHSKVDSMPQEDDSEIRMKEKEKEKEKEVPDSIYAQRPPGSAISMMESPGERDPQLRKTVFKSVTGKMSDAKSGLGRIKDRAVGRRGHASRHSKDEGEGYFPPTSATSLAPSAGTPGKPGVNRVFTWKETPSEYQNGLPKGKEMPKGANATTFHGSESTLEVTPTIEDPPKDNEAEAKWLEQVKDIRQSIVINDPSIAGSVYGDGDLDGPLLEAVREPNNFQILLHRRHSISGAAPTTEHQRNDAWWPRQMSFTDAEDAVLGWEPIGAVSDDGSENDTWAALQKQNHIAEDFRHMYEKIIDLQDEIAPWVGRKVDDVDALDELAARDIESFQTLYYQQTESYQAVKQNSQDILGDERSHVMEAIKDIEVLGAKLEYEINALVSKVQDVEDGTAQFERMVEELEGKADELETQLSSESWMHWAVRSVTGIGTRPYVRVPRTGHAERDIRLMET</sequence>
<feature type="coiled-coil region" evidence="1">
    <location>
        <begin position="854"/>
        <end position="881"/>
    </location>
</feature>
<feature type="region of interest" description="Disordered" evidence="2">
    <location>
        <begin position="528"/>
        <end position="582"/>
    </location>
</feature>
<dbReference type="Proteomes" id="UP000235672">
    <property type="component" value="Unassembled WGS sequence"/>
</dbReference>
<dbReference type="OrthoDB" id="19806at2759"/>
<dbReference type="GO" id="GO:0070822">
    <property type="term" value="C:Sin3-type complex"/>
    <property type="evidence" value="ECO:0007669"/>
    <property type="project" value="TreeGrafter"/>
</dbReference>
<feature type="compositionally biased region" description="Basic and acidic residues" evidence="2">
    <location>
        <begin position="477"/>
        <end position="492"/>
    </location>
</feature>
<dbReference type="PANTHER" id="PTHR31011:SF2">
    <property type="entry name" value="PROTEIN STB2-RELATED"/>
    <property type="match status" value="1"/>
</dbReference>
<evidence type="ECO:0000256" key="1">
    <source>
        <dbReference type="SAM" id="Coils"/>
    </source>
</evidence>
<organism evidence="4 5">
    <name type="scientific">Hyaloscypha hepaticicola</name>
    <dbReference type="NCBI Taxonomy" id="2082293"/>
    <lineage>
        <taxon>Eukaryota</taxon>
        <taxon>Fungi</taxon>
        <taxon>Dikarya</taxon>
        <taxon>Ascomycota</taxon>
        <taxon>Pezizomycotina</taxon>
        <taxon>Leotiomycetes</taxon>
        <taxon>Helotiales</taxon>
        <taxon>Hyaloscyphaceae</taxon>
        <taxon>Hyaloscypha</taxon>
    </lineage>
</organism>
<feature type="region of interest" description="Disordered" evidence="2">
    <location>
        <begin position="466"/>
        <end position="516"/>
    </location>
</feature>